<dbReference type="Proteomes" id="UP001451303">
    <property type="component" value="Unassembled WGS sequence"/>
</dbReference>
<protein>
    <recommendedName>
        <fullName evidence="3">Cyanovirin-N domain-containing protein</fullName>
    </recommendedName>
</protein>
<dbReference type="Gene3D" id="2.30.60.10">
    <property type="entry name" value="Cyanovirin-N"/>
    <property type="match status" value="1"/>
</dbReference>
<organism evidence="4 5">
    <name type="scientific">Neurospora intermedia</name>
    <dbReference type="NCBI Taxonomy" id="5142"/>
    <lineage>
        <taxon>Eukaryota</taxon>
        <taxon>Fungi</taxon>
        <taxon>Dikarya</taxon>
        <taxon>Ascomycota</taxon>
        <taxon>Pezizomycotina</taxon>
        <taxon>Sordariomycetes</taxon>
        <taxon>Sordariomycetidae</taxon>
        <taxon>Sordariales</taxon>
        <taxon>Sordariaceae</taxon>
        <taxon>Neurospora</taxon>
    </lineage>
</organism>
<dbReference type="InterPro" id="IPR011058">
    <property type="entry name" value="Cyanovirin-N"/>
</dbReference>
<gene>
    <name evidence="4" type="ORF">QR685DRAFT_353885</name>
</gene>
<evidence type="ECO:0000259" key="3">
    <source>
        <dbReference type="Pfam" id="PF08881"/>
    </source>
</evidence>
<dbReference type="SUPFAM" id="SSF51322">
    <property type="entry name" value="Cyanovirin-N"/>
    <property type="match status" value="1"/>
</dbReference>
<reference evidence="4 5" key="1">
    <citation type="submission" date="2023-09" db="EMBL/GenBank/DDBJ databases">
        <title>Multi-omics analysis of a traditional fermented food reveals byproduct-associated fungal strains for waste-to-food upcycling.</title>
        <authorList>
            <consortium name="Lawrence Berkeley National Laboratory"/>
            <person name="Rekdal V.M."/>
            <person name="Villalobos-Escobedo J.M."/>
            <person name="Rodriguez-Valeron N."/>
            <person name="Garcia M.O."/>
            <person name="Vasquez D.P."/>
            <person name="Damayanti I."/>
            <person name="Sorensen P.M."/>
            <person name="Baidoo E.E."/>
            <person name="De Carvalho A.C."/>
            <person name="Riley R."/>
            <person name="Lipzen A."/>
            <person name="He G."/>
            <person name="Yan M."/>
            <person name="Haridas S."/>
            <person name="Daum C."/>
            <person name="Yoshinaga Y."/>
            <person name="Ng V."/>
            <person name="Grigoriev I.V."/>
            <person name="Munk R."/>
            <person name="Nuraida L."/>
            <person name="Wijaya C.H."/>
            <person name="Morales P.-C."/>
            <person name="Keasling J.D."/>
        </authorList>
    </citation>
    <scope>NUCLEOTIDE SEQUENCE [LARGE SCALE GENOMIC DNA]</scope>
    <source>
        <strain evidence="4 5">FGSC 2613</strain>
    </source>
</reference>
<evidence type="ECO:0000256" key="2">
    <source>
        <dbReference type="SAM" id="SignalP"/>
    </source>
</evidence>
<keyword evidence="5" id="KW-1185">Reference proteome</keyword>
<evidence type="ECO:0000313" key="5">
    <source>
        <dbReference type="Proteomes" id="UP001451303"/>
    </source>
</evidence>
<evidence type="ECO:0000256" key="1">
    <source>
        <dbReference type="SAM" id="MobiDB-lite"/>
    </source>
</evidence>
<feature type="signal peptide" evidence="2">
    <location>
        <begin position="1"/>
        <end position="21"/>
    </location>
</feature>
<feature type="region of interest" description="Disordered" evidence="1">
    <location>
        <begin position="92"/>
        <end position="127"/>
    </location>
</feature>
<name>A0ABR3D8C7_NEUIN</name>
<sequence length="253" mass="26670">MQLSILSLGISLLTSFPLAHTHPTALASPTIPTLSRSSLVVPPLPPPLPHNNDHSNDNNEMVITGNFYRSCAQITLMNQYFLAATCRPIDPAVVSSDPEEEGDDQKGKVEGEGDDGTFQSQSPEEKEEEFNQLDLNLCIGFDQGTTTTTTTTTATGRGGFGSSYDVPGKLIWQALGKFANYCTDCNLTTTANSSPVRLSELKCSCVLMTAAAGGSDATVVTVLDLDEGMENRNGTLVCRGGMGSGIGPGPFSA</sequence>
<dbReference type="Pfam" id="PF08881">
    <property type="entry name" value="CVNH"/>
    <property type="match status" value="1"/>
</dbReference>
<feature type="domain" description="Cyanovirin-N" evidence="3">
    <location>
        <begin position="120"/>
        <end position="237"/>
    </location>
</feature>
<proteinExistence type="predicted"/>
<dbReference type="InterPro" id="IPR036673">
    <property type="entry name" value="Cyanovirin-N_sf"/>
</dbReference>
<feature type="chain" id="PRO_5045678663" description="Cyanovirin-N domain-containing protein" evidence="2">
    <location>
        <begin position="22"/>
        <end position="253"/>
    </location>
</feature>
<comment type="caution">
    <text evidence="4">The sequence shown here is derived from an EMBL/GenBank/DDBJ whole genome shotgun (WGS) entry which is preliminary data.</text>
</comment>
<keyword evidence="2" id="KW-0732">Signal</keyword>
<accession>A0ABR3D8C7</accession>
<dbReference type="EMBL" id="JAVLET010000008">
    <property type="protein sequence ID" value="KAL0467991.1"/>
    <property type="molecule type" value="Genomic_DNA"/>
</dbReference>
<evidence type="ECO:0000313" key="4">
    <source>
        <dbReference type="EMBL" id="KAL0467991.1"/>
    </source>
</evidence>